<dbReference type="Proteomes" id="UP000198736">
    <property type="component" value="Unassembled WGS sequence"/>
</dbReference>
<dbReference type="Pfam" id="PF11306">
    <property type="entry name" value="DUF3108"/>
    <property type="match status" value="1"/>
</dbReference>
<organism evidence="1 2">
    <name type="scientific">Candidatus Nitrospira nitrificans</name>
    <dbReference type="NCBI Taxonomy" id="1742973"/>
    <lineage>
        <taxon>Bacteria</taxon>
        <taxon>Pseudomonadati</taxon>
        <taxon>Nitrospirota</taxon>
        <taxon>Nitrospiria</taxon>
        <taxon>Nitrospirales</taxon>
        <taxon>Nitrospiraceae</taxon>
        <taxon>Nitrospira</taxon>
    </lineage>
</organism>
<accession>A0A0S4LHK4</accession>
<gene>
    <name evidence="1" type="ORF">COMA2_200042</name>
</gene>
<dbReference type="InterPro" id="IPR021457">
    <property type="entry name" value="DUF3108"/>
</dbReference>
<sequence length="278" mass="31181">MLMSATAWPDRIPDVSRMCRYAKIVAVCLLLFLPVGSIEAHAQGELKRPFQIGERLTYEVSWLNMTAAIAVMEVAQMEGQNDRPVAKLVGTARSTPIITKFFPVDNRVESELDLETLAPDHMTFRRREGRKKEDIEYVFHQKEGTVTAVRGGATESLPIQAGTQDIISCLYYTRMVLPPNPGASVKMNVYHDKKNRPVEVLVEAIETIEGAWGIAETVRVLVIMPFHGLFMNQGNIRVWVTNDDRKTPLRMKAKVVLGSIVADLVDGLPEISSVRQEY</sequence>
<evidence type="ECO:0000313" key="1">
    <source>
        <dbReference type="EMBL" id="CUS36064.1"/>
    </source>
</evidence>
<proteinExistence type="predicted"/>
<dbReference type="STRING" id="1742973.COMA2_200042"/>
<protein>
    <recommendedName>
        <fullName evidence="3">DUF3108 domain-containing protein</fullName>
    </recommendedName>
</protein>
<evidence type="ECO:0008006" key="3">
    <source>
        <dbReference type="Google" id="ProtNLM"/>
    </source>
</evidence>
<dbReference type="EMBL" id="CZPZ01000013">
    <property type="protein sequence ID" value="CUS36064.1"/>
    <property type="molecule type" value="Genomic_DNA"/>
</dbReference>
<reference evidence="2" key="1">
    <citation type="submission" date="2015-10" db="EMBL/GenBank/DDBJ databases">
        <authorList>
            <person name="Luecker S."/>
            <person name="Luecker S."/>
        </authorList>
    </citation>
    <scope>NUCLEOTIDE SEQUENCE [LARGE SCALE GENOMIC DNA]</scope>
</reference>
<name>A0A0S4LHK4_9BACT</name>
<evidence type="ECO:0000313" key="2">
    <source>
        <dbReference type="Proteomes" id="UP000198736"/>
    </source>
</evidence>
<dbReference type="AlphaFoldDB" id="A0A0S4LHK4"/>
<keyword evidence="2" id="KW-1185">Reference proteome</keyword>